<dbReference type="AlphaFoldDB" id="A0A848C1E6"/>
<dbReference type="InterPro" id="IPR002078">
    <property type="entry name" value="Sigma_54_int"/>
</dbReference>
<dbReference type="EMBL" id="JABAFG010000023">
    <property type="protein sequence ID" value="NME29159.1"/>
    <property type="molecule type" value="Genomic_DNA"/>
</dbReference>
<dbReference type="RefSeq" id="WP_113856338.1">
    <property type="nucleotide sequence ID" value="NZ_CP011940.1"/>
</dbReference>
<dbReference type="InterPro" id="IPR027417">
    <property type="entry name" value="P-loop_NTPase"/>
</dbReference>
<dbReference type="SUPFAM" id="SSF46689">
    <property type="entry name" value="Homeodomain-like"/>
    <property type="match status" value="1"/>
</dbReference>
<dbReference type="InterPro" id="IPR003593">
    <property type="entry name" value="AAA+_ATPase"/>
</dbReference>
<dbReference type="GO" id="GO:0006355">
    <property type="term" value="P:regulation of DNA-templated transcription"/>
    <property type="evidence" value="ECO:0007669"/>
    <property type="project" value="InterPro"/>
</dbReference>
<dbReference type="PRINTS" id="PR01590">
    <property type="entry name" value="HTHFIS"/>
</dbReference>
<dbReference type="InterPro" id="IPR010524">
    <property type="entry name" value="Sig_transdc_resp-reg_PrpR_N"/>
</dbReference>
<evidence type="ECO:0000313" key="7">
    <source>
        <dbReference type="Proteomes" id="UP000591071"/>
    </source>
</evidence>
<dbReference type="OrthoDB" id="9764280at2"/>
<comment type="caution">
    <text evidence="6">The sequence shown here is derived from an EMBL/GenBank/DDBJ whole genome shotgun (WGS) entry which is preliminary data.</text>
</comment>
<dbReference type="CDD" id="cd00009">
    <property type="entry name" value="AAA"/>
    <property type="match status" value="1"/>
</dbReference>
<dbReference type="InterPro" id="IPR009057">
    <property type="entry name" value="Homeodomain-like_sf"/>
</dbReference>
<dbReference type="SUPFAM" id="SSF52540">
    <property type="entry name" value="P-loop containing nucleoside triphosphate hydrolases"/>
    <property type="match status" value="1"/>
</dbReference>
<dbReference type="KEGG" id="mhw:ACT01_12450"/>
<reference evidence="6 7" key="1">
    <citation type="submission" date="2020-04" db="EMBL/GenBank/DDBJ databases">
        <authorList>
            <person name="Hitch T.C.A."/>
            <person name="Wylensek D."/>
            <person name="Clavel T."/>
        </authorList>
    </citation>
    <scope>NUCLEOTIDE SEQUENCE [LARGE SCALE GENOMIC DNA]</scope>
    <source>
        <strain evidence="6 7">Oil-RF-744-FAT-WT-6-1</strain>
    </source>
</reference>
<keyword evidence="3" id="KW-0805">Transcription regulation</keyword>
<dbReference type="Pfam" id="PF02954">
    <property type="entry name" value="HTH_8"/>
    <property type="match status" value="1"/>
</dbReference>
<dbReference type="FunFam" id="3.40.50.300:FF:000006">
    <property type="entry name" value="DNA-binding transcriptional regulator NtrC"/>
    <property type="match status" value="1"/>
</dbReference>
<keyword evidence="4" id="KW-0804">Transcription</keyword>
<evidence type="ECO:0000256" key="3">
    <source>
        <dbReference type="ARBA" id="ARBA00023015"/>
    </source>
</evidence>
<evidence type="ECO:0000256" key="1">
    <source>
        <dbReference type="ARBA" id="ARBA00022741"/>
    </source>
</evidence>
<dbReference type="Gene3D" id="3.30.450.20">
    <property type="entry name" value="PAS domain"/>
    <property type="match status" value="1"/>
</dbReference>
<dbReference type="GO" id="GO:0043565">
    <property type="term" value="F:sequence-specific DNA binding"/>
    <property type="evidence" value="ECO:0007669"/>
    <property type="project" value="InterPro"/>
</dbReference>
<dbReference type="Pfam" id="PF06506">
    <property type="entry name" value="PrpR_N"/>
    <property type="match status" value="1"/>
</dbReference>
<proteinExistence type="predicted"/>
<dbReference type="InterPro" id="IPR035965">
    <property type="entry name" value="PAS-like_dom_sf"/>
</dbReference>
<dbReference type="InterPro" id="IPR002197">
    <property type="entry name" value="HTH_Fis"/>
</dbReference>
<dbReference type="Gene3D" id="1.10.10.60">
    <property type="entry name" value="Homeodomain-like"/>
    <property type="match status" value="1"/>
</dbReference>
<dbReference type="Pfam" id="PF25601">
    <property type="entry name" value="AAA_lid_14"/>
    <property type="match status" value="1"/>
</dbReference>
<dbReference type="GO" id="GO:0005524">
    <property type="term" value="F:ATP binding"/>
    <property type="evidence" value="ECO:0007669"/>
    <property type="project" value="UniProtKB-KW"/>
</dbReference>
<dbReference type="SUPFAM" id="SSF159800">
    <property type="entry name" value="PrpR receptor domain-like"/>
    <property type="match status" value="1"/>
</dbReference>
<dbReference type="GO" id="GO:0000156">
    <property type="term" value="F:phosphorelay response regulator activity"/>
    <property type="evidence" value="ECO:0007669"/>
    <property type="project" value="InterPro"/>
</dbReference>
<dbReference type="Gene3D" id="3.40.50.2300">
    <property type="match status" value="1"/>
</dbReference>
<protein>
    <submittedName>
        <fullName evidence="6">Sigma 54-interacting transcriptional regulator</fullName>
    </submittedName>
</protein>
<evidence type="ECO:0000256" key="2">
    <source>
        <dbReference type="ARBA" id="ARBA00022840"/>
    </source>
</evidence>
<evidence type="ECO:0000256" key="4">
    <source>
        <dbReference type="ARBA" id="ARBA00023163"/>
    </source>
</evidence>
<dbReference type="SUPFAM" id="SSF55785">
    <property type="entry name" value="PYP-like sensor domain (PAS domain)"/>
    <property type="match status" value="1"/>
</dbReference>
<feature type="domain" description="Sigma-54 factor interaction" evidence="5">
    <location>
        <begin position="327"/>
        <end position="557"/>
    </location>
</feature>
<sequence length="635" mass="71766">MTQILLISPSEMLAEQMKTIAEERGIGIETCTAILEEAESIAIDAIKRGIKVIISRSGMAFLLKQKCHIPVVDTKLTSGSYINAFEKIRMVNGPVAFFSIDKIQDNVRSLCYFLHVDANYYYFKDTEGAQAAVKQAIKDGNIFGVGGVLTKKFAEKLQLDYYTLENTREDIETALDTAQQILQSVLEGERRNHILQLHLKRYETIFNYTHDGIIAIDKKGKVEVVNKQADDILPLKNKPYEGRHIEEILPETKLPSVLQNGNKELDELMKIGNVIINTNRVPIIVDGEIEGVVATFRDIESIKNSEQKIRSSLHRKGLASRYRFADMIGESRAIRRAIRIAKSYAHTNSNILISGEIGTGKEMFAHAIHHESNRRNKPFVTINCTNYSSQALQADLLGYENGFSPFGIKGSKEGAFELAHGGTLFLDKIGDSPLEVQSLLARIIDAKEVRRIGGDKVIPIDVRIIASTSHNLTKDASQGHFLEELMYSLSVLTLHIPSLHERDMDYVLFCDTWFHRNFGADYVLYKKKIDIIVHYFQGYEWKGNIRQLSNIIERISVLLKNDMTVEEIISTLPHGGNELIRNQNVTLGKWTRSSIVEALTASHLNISRTARMLNCSRSTLYKKMKELNIKVNNIR</sequence>
<dbReference type="Gene3D" id="3.40.50.10660">
    <property type="entry name" value="PrpR receptor domain-like"/>
    <property type="match status" value="1"/>
</dbReference>
<dbReference type="PROSITE" id="PS50045">
    <property type="entry name" value="SIGMA54_INTERACT_4"/>
    <property type="match status" value="1"/>
</dbReference>
<dbReference type="SMART" id="SM00091">
    <property type="entry name" value="PAS"/>
    <property type="match status" value="1"/>
</dbReference>
<keyword evidence="2" id="KW-0067">ATP-binding</keyword>
<dbReference type="NCBIfam" id="TIGR00229">
    <property type="entry name" value="sensory_box"/>
    <property type="match status" value="1"/>
</dbReference>
<dbReference type="PANTHER" id="PTHR32071:SF57">
    <property type="entry name" value="C4-DICARBOXYLATE TRANSPORT TRANSCRIPTIONAL REGULATORY PROTEIN DCTD"/>
    <property type="match status" value="1"/>
</dbReference>
<dbReference type="InterPro" id="IPR058031">
    <property type="entry name" value="AAA_lid_NorR"/>
</dbReference>
<dbReference type="PROSITE" id="PS00676">
    <property type="entry name" value="SIGMA54_INTERACT_2"/>
    <property type="match status" value="1"/>
</dbReference>
<accession>A0A848C1E6</accession>
<dbReference type="Pfam" id="PF00158">
    <property type="entry name" value="Sigma54_activat"/>
    <property type="match status" value="1"/>
</dbReference>
<gene>
    <name evidence="6" type="ORF">HF872_11115</name>
</gene>
<evidence type="ECO:0000313" key="6">
    <source>
        <dbReference type="EMBL" id="NME29159.1"/>
    </source>
</evidence>
<keyword evidence="1" id="KW-0547">Nucleotide-binding</keyword>
<dbReference type="Gene3D" id="1.10.8.60">
    <property type="match status" value="1"/>
</dbReference>
<dbReference type="InterPro" id="IPR025943">
    <property type="entry name" value="Sigma_54_int_dom_ATP-bd_2"/>
</dbReference>
<dbReference type="Proteomes" id="UP000591071">
    <property type="component" value="Unassembled WGS sequence"/>
</dbReference>
<evidence type="ECO:0000259" key="5">
    <source>
        <dbReference type="PROSITE" id="PS50045"/>
    </source>
</evidence>
<dbReference type="PANTHER" id="PTHR32071">
    <property type="entry name" value="TRANSCRIPTIONAL REGULATORY PROTEIN"/>
    <property type="match status" value="1"/>
</dbReference>
<name>A0A848C1E6_9FIRM</name>
<dbReference type="InterPro" id="IPR000014">
    <property type="entry name" value="PAS"/>
</dbReference>
<dbReference type="SMART" id="SM00382">
    <property type="entry name" value="AAA"/>
    <property type="match status" value="1"/>
</dbReference>
<dbReference type="CDD" id="cd00130">
    <property type="entry name" value="PAS"/>
    <property type="match status" value="1"/>
</dbReference>
<organism evidence="6 7">
    <name type="scientific">Megasphaera hexanoica</name>
    <dbReference type="NCBI Taxonomy" id="1675036"/>
    <lineage>
        <taxon>Bacteria</taxon>
        <taxon>Bacillati</taxon>
        <taxon>Bacillota</taxon>
        <taxon>Negativicutes</taxon>
        <taxon>Veillonellales</taxon>
        <taxon>Veillonellaceae</taxon>
        <taxon>Megasphaera</taxon>
    </lineage>
</organism>
<dbReference type="Gene3D" id="3.40.50.300">
    <property type="entry name" value="P-loop containing nucleotide triphosphate hydrolases"/>
    <property type="match status" value="1"/>
</dbReference>